<feature type="domain" description="VWFA" evidence="3">
    <location>
        <begin position="38"/>
        <end position="201"/>
    </location>
</feature>
<organism evidence="4 6">
    <name type="scientific">Branchiostoma belcheri</name>
    <name type="common">Amphioxus</name>
    <dbReference type="NCBI Taxonomy" id="7741"/>
    <lineage>
        <taxon>Eukaryota</taxon>
        <taxon>Metazoa</taxon>
        <taxon>Chordata</taxon>
        <taxon>Cephalochordata</taxon>
        <taxon>Leptocardii</taxon>
        <taxon>Amphioxiformes</taxon>
        <taxon>Branchiostomatidae</taxon>
        <taxon>Branchiostoma</taxon>
    </lineage>
</organism>
<dbReference type="KEGG" id="bbel:109483830"/>
<feature type="domain" description="VWFC" evidence="2">
    <location>
        <begin position="399"/>
        <end position="460"/>
    </location>
</feature>
<evidence type="ECO:0000313" key="6">
    <source>
        <dbReference type="RefSeq" id="XP_019642540.1"/>
    </source>
</evidence>
<dbReference type="InterPro" id="IPR001007">
    <property type="entry name" value="VWF_dom"/>
</dbReference>
<feature type="domain" description="VWFC" evidence="2">
    <location>
        <begin position="340"/>
        <end position="399"/>
    </location>
</feature>
<dbReference type="Pfam" id="PF00092">
    <property type="entry name" value="VWA"/>
    <property type="match status" value="1"/>
</dbReference>
<dbReference type="PROSITE" id="PS50234">
    <property type="entry name" value="VWFA"/>
    <property type="match status" value="1"/>
</dbReference>
<proteinExistence type="predicted"/>
<dbReference type="InterPro" id="IPR002035">
    <property type="entry name" value="VWF_A"/>
</dbReference>
<name>A0A6P4ZMU1_BRABE</name>
<dbReference type="PANTHER" id="PTHR46439:SF1">
    <property type="entry name" value="CYSTEINE-RICH MOTOR NEURON 1 PROTEIN"/>
    <property type="match status" value="1"/>
</dbReference>
<dbReference type="Gene3D" id="3.40.50.410">
    <property type="entry name" value="von Willebrand factor, type A domain"/>
    <property type="match status" value="1"/>
</dbReference>
<dbReference type="OrthoDB" id="6019304at2759"/>
<evidence type="ECO:0000256" key="1">
    <source>
        <dbReference type="SAM" id="SignalP"/>
    </source>
</evidence>
<keyword evidence="1" id="KW-0732">Signal</keyword>
<dbReference type="InterPro" id="IPR052624">
    <property type="entry name" value="CRIM1"/>
</dbReference>
<evidence type="ECO:0000313" key="4">
    <source>
        <dbReference type="Proteomes" id="UP000515135"/>
    </source>
</evidence>
<evidence type="ECO:0000259" key="3">
    <source>
        <dbReference type="PROSITE" id="PS50234"/>
    </source>
</evidence>
<feature type="signal peptide" evidence="1">
    <location>
        <begin position="1"/>
        <end position="21"/>
    </location>
</feature>
<sequence length="533" mass="56156">MLWKLLLTTLVMVVSIHEAIGEDQPRLYAGPGRICNVDVVFVIDESWSVSSTWYSLAKQFAIDVLRCCGYLHDVWVGVIPYHCVPRTQVPLGPRDAQPIHMMMREGGLTRTGVAIRFMKDTSNFRDDVPRAAIVMTDGYSMDNVAAAATAAMAAGIQMYAVSLGDPGQVDLNALATIAGSPDRVFNMDNPCRVAFRILADLCKSSGVPGCYYAEKDAFLPLGSSFDMRPEMCGECNCSEEGLSCRAVGCPLRNPPCQNPVDIATRCCPVCADDGNATNVPVGCLYNGAIIPVGEEYKPDDCTTCTCPAAGAEPVCVAQACIALYCPNPVHIVGQCCPVCPGCLYDGVLIPVGSNYKPDPCTFCPCPYAGATVVCAVVDCAAPPCTNVVTPPGQCCPVCIGCEHDDGLILPGQEYEESPCVTCSCPAAGAEPLCVAMACMPLPCDDGNYISIAGQCCPVCDSDAPDGCLYRDGTSTILIPVGVDYKPTPCKLVRCFAAGDDPAVASMDCAPPSCPDPVNIAGKCCPACLSFTYS</sequence>
<accession>A0A6P4ZMU1</accession>
<evidence type="ECO:0000313" key="5">
    <source>
        <dbReference type="RefSeq" id="XP_019642538.1"/>
    </source>
</evidence>
<dbReference type="PROSITE" id="PS50184">
    <property type="entry name" value="VWFC_2"/>
    <property type="match status" value="3"/>
</dbReference>
<dbReference type="PROSITE" id="PS01208">
    <property type="entry name" value="VWFC_1"/>
    <property type="match status" value="2"/>
</dbReference>
<dbReference type="RefSeq" id="XP_019642540.1">
    <property type="nucleotide sequence ID" value="XM_019786981.1"/>
</dbReference>
<dbReference type="Proteomes" id="UP000515135">
    <property type="component" value="Unplaced"/>
</dbReference>
<dbReference type="SMART" id="SM00327">
    <property type="entry name" value="VWA"/>
    <property type="match status" value="1"/>
</dbReference>
<keyword evidence="4" id="KW-1185">Reference proteome</keyword>
<gene>
    <name evidence="5 6" type="primary">LOC109483830</name>
</gene>
<protein>
    <submittedName>
        <fullName evidence="5 6">Kielin/chordin-like protein isoform X1</fullName>
    </submittedName>
</protein>
<dbReference type="GeneID" id="109483830"/>
<evidence type="ECO:0000259" key="2">
    <source>
        <dbReference type="PROSITE" id="PS50184"/>
    </source>
</evidence>
<reference evidence="5 6" key="1">
    <citation type="submission" date="2025-04" db="UniProtKB">
        <authorList>
            <consortium name="RefSeq"/>
        </authorList>
    </citation>
    <scope>IDENTIFICATION</scope>
    <source>
        <tissue evidence="5 6">Gonad</tissue>
    </source>
</reference>
<dbReference type="GO" id="GO:0005886">
    <property type="term" value="C:plasma membrane"/>
    <property type="evidence" value="ECO:0007669"/>
    <property type="project" value="TreeGrafter"/>
</dbReference>
<dbReference type="AlphaFoldDB" id="A0A6P4ZMU1"/>
<dbReference type="Pfam" id="PF23334">
    <property type="entry name" value="VWC2L_2nd"/>
    <property type="match status" value="5"/>
</dbReference>
<dbReference type="InterPro" id="IPR036465">
    <property type="entry name" value="vWFA_dom_sf"/>
</dbReference>
<dbReference type="SUPFAM" id="SSF53300">
    <property type="entry name" value="vWA-like"/>
    <property type="match status" value="1"/>
</dbReference>
<dbReference type="Gene3D" id="6.20.200.20">
    <property type="match status" value="3"/>
</dbReference>
<dbReference type="RefSeq" id="XP_019642538.1">
    <property type="nucleotide sequence ID" value="XM_019786979.1"/>
</dbReference>
<feature type="chain" id="PRO_5044647672" evidence="1">
    <location>
        <begin position="22"/>
        <end position="533"/>
    </location>
</feature>
<dbReference type="PANTHER" id="PTHR46439">
    <property type="entry name" value="CYSTEINE-RICH MOTOR NEURON 1 PROTEIN"/>
    <property type="match status" value="1"/>
</dbReference>
<feature type="domain" description="VWFC" evidence="2">
    <location>
        <begin position="281"/>
        <end position="340"/>
    </location>
</feature>
<dbReference type="SUPFAM" id="SSF57603">
    <property type="entry name" value="FnI-like domain"/>
    <property type="match status" value="3"/>
</dbReference>
<dbReference type="SMART" id="SM00214">
    <property type="entry name" value="VWC"/>
    <property type="match status" value="5"/>
</dbReference>